<protein>
    <submittedName>
        <fullName evidence="2">Uncharacterized protein</fullName>
    </submittedName>
</protein>
<keyword evidence="3" id="KW-1185">Reference proteome</keyword>
<organism evidence="2 3">
    <name type="scientific">Vibrio pomeroyi</name>
    <dbReference type="NCBI Taxonomy" id="198832"/>
    <lineage>
        <taxon>Bacteria</taxon>
        <taxon>Pseudomonadati</taxon>
        <taxon>Pseudomonadota</taxon>
        <taxon>Gammaproteobacteria</taxon>
        <taxon>Vibrionales</taxon>
        <taxon>Vibrionaceae</taxon>
        <taxon>Vibrio</taxon>
    </lineage>
</organism>
<feature type="compositionally biased region" description="Basic and acidic residues" evidence="1">
    <location>
        <begin position="145"/>
        <end position="159"/>
    </location>
</feature>
<comment type="caution">
    <text evidence="2">The sequence shown here is derived from an EMBL/GenBank/DDBJ whole genome shotgun (WGS) entry which is preliminary data.</text>
</comment>
<feature type="region of interest" description="Disordered" evidence="1">
    <location>
        <begin position="145"/>
        <end position="164"/>
    </location>
</feature>
<evidence type="ECO:0000256" key="1">
    <source>
        <dbReference type="SAM" id="MobiDB-lite"/>
    </source>
</evidence>
<accession>A0ABV4MWG2</accession>
<evidence type="ECO:0000313" key="2">
    <source>
        <dbReference type="EMBL" id="MEZ8721428.1"/>
    </source>
</evidence>
<reference evidence="2 3" key="1">
    <citation type="journal article" date="2024" name="ISME J.">
        <title>Tailless and filamentous prophages are predominant in marine Vibrio.</title>
        <authorList>
            <person name="Steensen K."/>
            <person name="Seneca J."/>
            <person name="Bartlau N."/>
            <person name="Yu X.A."/>
            <person name="Hussain F.A."/>
            <person name="Polz M.F."/>
        </authorList>
    </citation>
    <scope>NUCLEOTIDE SEQUENCE [LARGE SCALE GENOMIC DNA]</scope>
    <source>
        <strain evidence="2 3">10N.239.312.F12</strain>
    </source>
</reference>
<evidence type="ECO:0000313" key="3">
    <source>
        <dbReference type="Proteomes" id="UP001570071"/>
    </source>
</evidence>
<dbReference type="EMBL" id="JBFSSG010000018">
    <property type="protein sequence ID" value="MEZ8721428.1"/>
    <property type="molecule type" value="Genomic_DNA"/>
</dbReference>
<gene>
    <name evidence="2" type="ORF">AB6D66_10175</name>
</gene>
<dbReference type="RefSeq" id="WP_372123706.1">
    <property type="nucleotide sequence ID" value="NZ_JBFSSG010000018.1"/>
</dbReference>
<dbReference type="Proteomes" id="UP001570071">
    <property type="component" value="Unassembled WGS sequence"/>
</dbReference>
<proteinExistence type="predicted"/>
<sequence>MSYSSFKAYSNDTERNLRTYIRYLNKNSDKGNVTAAENLHNLDKKKLKNIFTEEVSKRLDITSDDLKEGRLDYDVEAELGQILIDLYDLKTKTSYVESKLTWVTESENTRAAYFFLSVFKMMVKNNERYFSYPATYLSTCENTKGDTDEDGLHQERSRDSSSGSLNRLKAISNSKVVRSVKNRETDFEAINSVLKICPNKSDSFRGELMECLENYSTHRDFIGERGFTEIVDSIETVYDRMVRELSTINWDILKEQDEKMVDWLYAILAKKHEYIPLSPADDLEKKKSSIRNIIDLLYVTNEKEDFEKITKSIRDSFSRRKKSLPVYAIELDQERLDKLVKLAGGSKGKGKIQKALFRLIDSTTQPCK</sequence>
<name>A0ABV4MWG2_9VIBR</name>